<proteinExistence type="predicted"/>
<name>A0ABT3HX21_9FLAO</name>
<sequence>MKKIYLLLVTVLTLSCKENKVSAFSNSNNKCDCEKTVETDSILYASNVEIDNNLSRNQIKFNCQSIEVGTASVTDSNGNARCRNMYGLKCSSEKFHQLTFAENFTYTSDETENSNNSKNSFIDDLKRYDIQIFKFYLNSKRELKSASRIVKD</sequence>
<evidence type="ECO:0000313" key="2">
    <source>
        <dbReference type="Proteomes" id="UP001163731"/>
    </source>
</evidence>
<protein>
    <recommendedName>
        <fullName evidence="3">Lipoprotein</fullName>
    </recommendedName>
</protein>
<accession>A0ABT3HX21</accession>
<dbReference type="PROSITE" id="PS51257">
    <property type="entry name" value="PROKAR_LIPOPROTEIN"/>
    <property type="match status" value="1"/>
</dbReference>
<dbReference type="Proteomes" id="UP001163731">
    <property type="component" value="Unassembled WGS sequence"/>
</dbReference>
<organism evidence="1 2">
    <name type="scientific">Chryseobacterium kimseyorum</name>
    <dbReference type="NCBI Taxonomy" id="2984028"/>
    <lineage>
        <taxon>Bacteria</taxon>
        <taxon>Pseudomonadati</taxon>
        <taxon>Bacteroidota</taxon>
        <taxon>Flavobacteriia</taxon>
        <taxon>Flavobacteriales</taxon>
        <taxon>Weeksellaceae</taxon>
        <taxon>Chryseobacterium group</taxon>
        <taxon>Chryseobacterium</taxon>
    </lineage>
</organism>
<gene>
    <name evidence="1" type="ORF">OMO38_07220</name>
</gene>
<evidence type="ECO:0008006" key="3">
    <source>
        <dbReference type="Google" id="ProtNLM"/>
    </source>
</evidence>
<dbReference type="RefSeq" id="WP_264749532.1">
    <property type="nucleotide sequence ID" value="NZ_JAPDHW010000004.1"/>
</dbReference>
<dbReference type="EMBL" id="JAPDHW010000004">
    <property type="protein sequence ID" value="MCW3168314.1"/>
    <property type="molecule type" value="Genomic_DNA"/>
</dbReference>
<reference evidence="1" key="1">
    <citation type="submission" date="2022-10" db="EMBL/GenBank/DDBJ databases">
        <title>Chryseobacterium babae sp. nov. isolated from the gut of the beetle Oryctes rhinoceros, and Chryseobacterium kimseyorum sp. nov., isolated from a stick insect rearing cage.</title>
        <authorList>
            <person name="Shelomi M."/>
            <person name="Han C.-J."/>
            <person name="Chen W.-M."/>
            <person name="Chen H.-K."/>
            <person name="Liaw S.-J."/>
            <person name="Muhle E."/>
            <person name="Clermont D."/>
        </authorList>
    </citation>
    <scope>NUCLEOTIDE SEQUENCE</scope>
    <source>
        <strain evidence="1">09-1422</strain>
    </source>
</reference>
<evidence type="ECO:0000313" key="1">
    <source>
        <dbReference type="EMBL" id="MCW3168314.1"/>
    </source>
</evidence>
<keyword evidence="2" id="KW-1185">Reference proteome</keyword>
<comment type="caution">
    <text evidence="1">The sequence shown here is derived from an EMBL/GenBank/DDBJ whole genome shotgun (WGS) entry which is preliminary data.</text>
</comment>